<keyword evidence="7 9" id="KW-0472">Membrane</keyword>
<evidence type="ECO:0008006" key="12">
    <source>
        <dbReference type="Google" id="ProtNLM"/>
    </source>
</evidence>
<protein>
    <recommendedName>
        <fullName evidence="12">Bestrophin</fullName>
    </recommendedName>
</protein>
<feature type="transmembrane region" description="Helical" evidence="9">
    <location>
        <begin position="239"/>
        <end position="260"/>
    </location>
</feature>
<reference evidence="10 11" key="1">
    <citation type="journal article" date="2023" name="Proc. Natl. Acad. Sci. U.S.A.">
        <title>Bacterial tolerance to host-exuded specialized metabolites structures the maize root microbiome.</title>
        <authorList>
            <person name="Thoenen L."/>
            <person name="Giroud C."/>
            <person name="Kreuzer M."/>
            <person name="Waelchli J."/>
            <person name="Gfeller V."/>
            <person name="Deslandes-Herold G."/>
            <person name="Mateo P."/>
            <person name="Robert C.A.M."/>
            <person name="Ahrens C.H."/>
            <person name="Rubio-Somoza I."/>
            <person name="Bruggmann R."/>
            <person name="Erb M."/>
            <person name="Schlaeppi K."/>
        </authorList>
    </citation>
    <scope>NUCLEOTIDE SEQUENCE [LARGE SCALE GENOMIC DNA]</scope>
    <source>
        <strain evidence="10 11">LBA1-1-1.1</strain>
    </source>
</reference>
<keyword evidence="5 9" id="KW-1133">Transmembrane helix</keyword>
<dbReference type="Pfam" id="PF25539">
    <property type="entry name" value="Bestrophin_2"/>
    <property type="match status" value="1"/>
</dbReference>
<proteinExistence type="inferred from homology"/>
<keyword evidence="4 9" id="KW-0812">Transmembrane</keyword>
<dbReference type="RefSeq" id="WP_199637812.1">
    <property type="nucleotide sequence ID" value="NZ_JBEGIE010000001.1"/>
</dbReference>
<evidence type="ECO:0000256" key="3">
    <source>
        <dbReference type="ARBA" id="ARBA00022475"/>
    </source>
</evidence>
<keyword evidence="11" id="KW-1185">Reference proteome</keyword>
<organism evidence="10 11">
    <name type="scientific">Bacillus proteolyticus</name>
    <dbReference type="NCBI Taxonomy" id="2026192"/>
    <lineage>
        <taxon>Bacteria</taxon>
        <taxon>Bacillati</taxon>
        <taxon>Bacillota</taxon>
        <taxon>Bacilli</taxon>
        <taxon>Bacillales</taxon>
        <taxon>Bacillaceae</taxon>
        <taxon>Bacillus</taxon>
        <taxon>Bacillus cereus group</taxon>
    </lineage>
</organism>
<name>A0ABV3I8M0_9BACI</name>
<keyword evidence="6" id="KW-0406">Ion transport</keyword>
<comment type="caution">
    <text evidence="10">The sequence shown here is derived from an EMBL/GenBank/DDBJ whole genome shotgun (WGS) entry which is preliminary data.</text>
</comment>
<evidence type="ECO:0000313" key="11">
    <source>
        <dbReference type="Proteomes" id="UP001552502"/>
    </source>
</evidence>
<dbReference type="Proteomes" id="UP001552502">
    <property type="component" value="Unassembled WGS sequence"/>
</dbReference>
<evidence type="ECO:0000256" key="4">
    <source>
        <dbReference type="ARBA" id="ARBA00022692"/>
    </source>
</evidence>
<comment type="subcellular location">
    <subcellularLocation>
        <location evidence="1">Cell membrane</location>
        <topology evidence="1">Multi-pass membrane protein</topology>
    </subcellularLocation>
</comment>
<evidence type="ECO:0000256" key="1">
    <source>
        <dbReference type="ARBA" id="ARBA00004651"/>
    </source>
</evidence>
<comment type="similarity">
    <text evidence="8">Belongs to the anion channel-forming bestrophin (TC 1.A.46) family.</text>
</comment>
<feature type="transmembrane region" description="Helical" evidence="9">
    <location>
        <begin position="52"/>
        <end position="68"/>
    </location>
</feature>
<evidence type="ECO:0000313" key="10">
    <source>
        <dbReference type="EMBL" id="MEV4910665.1"/>
    </source>
</evidence>
<accession>A0ABV3I8M0</accession>
<evidence type="ECO:0000256" key="6">
    <source>
        <dbReference type="ARBA" id="ARBA00023065"/>
    </source>
</evidence>
<feature type="transmembrane region" description="Helical" evidence="9">
    <location>
        <begin position="28"/>
        <end position="46"/>
    </location>
</feature>
<sequence length="316" mass="35512">MVHYNNQNSLHQIFTLKGTIIRDIFPQIVLYTCISTIVAVINYYYAEININQTPWVIVGGALGLLLVFRTNTAYDRYWEGRKLFGTIGACTRNLAISFLCHWDSKGKSMEQEKIKFLHLLIAFPKLAKGHLREEKDLSEVKSLLAVCSEKEKAFLVESNHLPISIVFMLKTILSKGLKTGQIHPNAIISMETDLNTLLTSVGGCDRIKTTPIPFAYFAHIKILLIIFCATLPIGLVDSLGWFTVLATTFISFAFIGIEAIGVEIEDSFGQDPNDLPLEGICIGVEMHLVNLYNQNDLLEVMGLNRDKKSFNHLLLF</sequence>
<keyword evidence="2" id="KW-0813">Transport</keyword>
<keyword evidence="3" id="KW-1003">Cell membrane</keyword>
<evidence type="ECO:0000256" key="2">
    <source>
        <dbReference type="ARBA" id="ARBA00022448"/>
    </source>
</evidence>
<dbReference type="InterPro" id="IPR044669">
    <property type="entry name" value="YneE/VCCN1/2-like"/>
</dbReference>
<dbReference type="EMBL" id="JBEGIE010000001">
    <property type="protein sequence ID" value="MEV4910665.1"/>
    <property type="molecule type" value="Genomic_DNA"/>
</dbReference>
<evidence type="ECO:0000256" key="7">
    <source>
        <dbReference type="ARBA" id="ARBA00023136"/>
    </source>
</evidence>
<feature type="transmembrane region" description="Helical" evidence="9">
    <location>
        <begin position="214"/>
        <end position="233"/>
    </location>
</feature>
<evidence type="ECO:0000256" key="8">
    <source>
        <dbReference type="ARBA" id="ARBA00034708"/>
    </source>
</evidence>
<dbReference type="PANTHER" id="PTHR33281">
    <property type="entry name" value="UPF0187 PROTEIN YNEE"/>
    <property type="match status" value="1"/>
</dbReference>
<evidence type="ECO:0000256" key="9">
    <source>
        <dbReference type="SAM" id="Phobius"/>
    </source>
</evidence>
<dbReference type="PANTHER" id="PTHR33281:SF19">
    <property type="entry name" value="VOLTAGE-DEPENDENT ANION CHANNEL-FORMING PROTEIN YNEE"/>
    <property type="match status" value="1"/>
</dbReference>
<evidence type="ECO:0000256" key="5">
    <source>
        <dbReference type="ARBA" id="ARBA00022989"/>
    </source>
</evidence>
<gene>
    <name evidence="10" type="ORF">MRBLBA1_001297</name>
</gene>